<dbReference type="Proteomes" id="UP000008204">
    <property type="component" value="Chromosome"/>
</dbReference>
<dbReference type="STRING" id="41431.PCC8801_2862"/>
<dbReference type="HOGENOM" id="CLU_074057_0_0_3"/>
<accession>B7JV09</accession>
<dbReference type="EMBL" id="CP001287">
    <property type="protein sequence ID" value="ACK66861.1"/>
    <property type="molecule type" value="Genomic_DNA"/>
</dbReference>
<keyword evidence="3" id="KW-1185">Reference proteome</keyword>
<dbReference type="eggNOG" id="COG0484">
    <property type="taxonomic scope" value="Bacteria"/>
</dbReference>
<dbReference type="AlphaFoldDB" id="B7JV09"/>
<evidence type="ECO:0000313" key="3">
    <source>
        <dbReference type="Proteomes" id="UP000008204"/>
    </source>
</evidence>
<dbReference type="RefSeq" id="WP_012596127.1">
    <property type="nucleotide sequence ID" value="NC_011726.1"/>
</dbReference>
<dbReference type="InterPro" id="IPR036869">
    <property type="entry name" value="J_dom_sf"/>
</dbReference>
<evidence type="ECO:0000256" key="1">
    <source>
        <dbReference type="SAM" id="Phobius"/>
    </source>
</evidence>
<reference evidence="3" key="1">
    <citation type="journal article" date="2011" name="MBio">
        <title>Novel metabolic attributes of the genus Cyanothece, comprising a group of unicellular nitrogen-fixing Cyanobacteria.</title>
        <authorList>
            <person name="Bandyopadhyay A."/>
            <person name="Elvitigala T."/>
            <person name="Welsh E."/>
            <person name="Stockel J."/>
            <person name="Liberton M."/>
            <person name="Min H."/>
            <person name="Sherman L.A."/>
            <person name="Pakrasi H.B."/>
        </authorList>
    </citation>
    <scope>NUCLEOTIDE SEQUENCE [LARGE SCALE GENOMIC DNA]</scope>
    <source>
        <strain evidence="3">PCC 8801</strain>
    </source>
</reference>
<organism evidence="2 3">
    <name type="scientific">Rippkaea orientalis (strain PCC 8801 / RF-1)</name>
    <name type="common">Cyanothece sp. (strain PCC 8801)</name>
    <dbReference type="NCBI Taxonomy" id="41431"/>
    <lineage>
        <taxon>Bacteria</taxon>
        <taxon>Bacillati</taxon>
        <taxon>Cyanobacteriota</taxon>
        <taxon>Cyanophyceae</taxon>
        <taxon>Oscillatoriophycideae</taxon>
        <taxon>Chroococcales</taxon>
        <taxon>Aphanothecaceae</taxon>
        <taxon>Rippkaea</taxon>
        <taxon>Rippkaea orientalis</taxon>
    </lineage>
</organism>
<name>B7JV09_RIPO1</name>
<dbReference type="CDD" id="cd06257">
    <property type="entry name" value="DnaJ"/>
    <property type="match status" value="1"/>
</dbReference>
<keyword evidence="1" id="KW-0472">Membrane</keyword>
<evidence type="ECO:0000313" key="2">
    <source>
        <dbReference type="EMBL" id="ACK66861.1"/>
    </source>
</evidence>
<proteinExistence type="predicted"/>
<keyword evidence="2" id="KW-0346">Stress response</keyword>
<keyword evidence="1" id="KW-0812">Transmembrane</keyword>
<dbReference type="OrthoDB" id="422295at2"/>
<dbReference type="InterPro" id="IPR001623">
    <property type="entry name" value="DnaJ_domain"/>
</dbReference>
<feature type="transmembrane region" description="Helical" evidence="1">
    <location>
        <begin position="6"/>
        <end position="28"/>
    </location>
</feature>
<gene>
    <name evidence="2" type="ordered locus">PCC8801_2862</name>
</gene>
<keyword evidence="1" id="KW-1133">Transmembrane helix</keyword>
<dbReference type="SUPFAM" id="SSF46565">
    <property type="entry name" value="Chaperone J-domain"/>
    <property type="match status" value="1"/>
</dbReference>
<sequence length="300" mass="35295">MEFIAFIKHCLEIVCLVILFIWGIGWLVSPAKSPISTLNGQYRRLTCLLEDAPPSSLRRQAYSLATPLMTPLACLLEDAPESSLHGQAYPLATPLMTPFACIWEQGWQSFYHQHLGKPQINYWEWRNFPFSEQLPRELSWLWSLPEPQGTPKTVLESLADKDQSFWNWETLHAFKHWHQQATQRLGLSTLKAIYQVCYNSPWERLQTIIYDSHLPLHRAIFDESSPWWKILNLKPFPPSSQVEQAYKSLMCVWHPDRTQHPLAHYVTARLNLAYEQYQLRQQRKAEKLDSVQQWFKSRFS</sequence>
<dbReference type="KEGG" id="cyp:PCC8801_2862"/>
<dbReference type="Gene3D" id="1.10.287.110">
    <property type="entry name" value="DnaJ domain"/>
    <property type="match status" value="1"/>
</dbReference>
<protein>
    <submittedName>
        <fullName evidence="2">Heat shock protein DnaJ domain protein</fullName>
    </submittedName>
</protein>